<dbReference type="Pfam" id="PF13306">
    <property type="entry name" value="LRR_5"/>
    <property type="match status" value="1"/>
</dbReference>
<sequence>MSHIIKQFRISWLFMALAACLTLVSCNKKEEEEIGPDGRFTRDGIIYSLGDKDEVSVWGVTPSAIKNDVVTIPDYITVPKREGKQPVNSINGRAFKNGDFSYVSLPETIFTLYTGAFDQSRLKKIVIPKMVSYMGDVNLLGNKNLKTLIFKESYPEHFILHYDWGFDKDTPIKLKVESLDTLYIGRQADINLEVKDRVRHIIISEVEQISGELFSGHPIDTVTIKYNPYGMPRIRYRSTLPWEEYYTKHTLLRIHRRDLPRYKQHEVWGKFQKVEIYE</sequence>
<dbReference type="InterPro" id="IPR026906">
    <property type="entry name" value="LRR_5"/>
</dbReference>
<dbReference type="InterPro" id="IPR032675">
    <property type="entry name" value="LRR_dom_sf"/>
</dbReference>
<proteinExistence type="predicted"/>
<name>A0A8S5TKC2_9CAUD</name>
<dbReference type="PROSITE" id="PS51257">
    <property type="entry name" value="PROKAR_LIPOPROTEIN"/>
    <property type="match status" value="1"/>
</dbReference>
<reference evidence="1" key="1">
    <citation type="journal article" date="2021" name="Proc. Natl. Acad. Sci. U.S.A.">
        <title>A Catalog of Tens of Thousands of Viruses from Human Metagenomes Reveals Hidden Associations with Chronic Diseases.</title>
        <authorList>
            <person name="Tisza M.J."/>
            <person name="Buck C.B."/>
        </authorList>
    </citation>
    <scope>NUCLEOTIDE SEQUENCE</scope>
    <source>
        <strain evidence="1">Ctz6O13</strain>
    </source>
</reference>
<accession>A0A8S5TKC2</accession>
<organism evidence="1">
    <name type="scientific">Podoviridae sp. ctz6O13</name>
    <dbReference type="NCBI Taxonomy" id="2827757"/>
    <lineage>
        <taxon>Viruses</taxon>
        <taxon>Duplodnaviria</taxon>
        <taxon>Heunggongvirae</taxon>
        <taxon>Uroviricota</taxon>
        <taxon>Caudoviricetes</taxon>
    </lineage>
</organism>
<dbReference type="Gene3D" id="3.80.10.10">
    <property type="entry name" value="Ribonuclease Inhibitor"/>
    <property type="match status" value="1"/>
</dbReference>
<dbReference type="EMBL" id="BK032843">
    <property type="protein sequence ID" value="DAF63625.1"/>
    <property type="molecule type" value="Genomic_DNA"/>
</dbReference>
<protein>
    <submittedName>
        <fullName evidence="1">Leucine rich repeat protein</fullName>
    </submittedName>
</protein>
<evidence type="ECO:0000313" key="1">
    <source>
        <dbReference type="EMBL" id="DAF63625.1"/>
    </source>
</evidence>